<dbReference type="SMART" id="SM00448">
    <property type="entry name" value="REC"/>
    <property type="match status" value="1"/>
</dbReference>
<evidence type="ECO:0000313" key="10">
    <source>
        <dbReference type="Proteomes" id="UP001595823"/>
    </source>
</evidence>
<evidence type="ECO:0000259" key="8">
    <source>
        <dbReference type="PROSITE" id="PS50110"/>
    </source>
</evidence>
<dbReference type="InterPro" id="IPR016032">
    <property type="entry name" value="Sig_transdc_resp-reg_C-effctor"/>
</dbReference>
<keyword evidence="10" id="KW-1185">Reference proteome</keyword>
<accession>A0ABV8TVL7</accession>
<dbReference type="PRINTS" id="PR00038">
    <property type="entry name" value="HTHLUXR"/>
</dbReference>
<dbReference type="SMART" id="SM00421">
    <property type="entry name" value="HTH_LUXR"/>
    <property type="match status" value="1"/>
</dbReference>
<feature type="domain" description="HTH luxR-type" evidence="7">
    <location>
        <begin position="156"/>
        <end position="221"/>
    </location>
</feature>
<name>A0ABV8TVL7_9ACTN</name>
<feature type="domain" description="Response regulatory" evidence="8">
    <location>
        <begin position="9"/>
        <end position="127"/>
    </location>
</feature>
<evidence type="ECO:0000259" key="7">
    <source>
        <dbReference type="PROSITE" id="PS50043"/>
    </source>
</evidence>
<gene>
    <name evidence="9" type="ORF">ACFPET_05380</name>
</gene>
<dbReference type="InterPro" id="IPR058245">
    <property type="entry name" value="NreC/VraR/RcsB-like_REC"/>
</dbReference>
<dbReference type="Proteomes" id="UP001595823">
    <property type="component" value="Unassembled WGS sequence"/>
</dbReference>
<keyword evidence="3" id="KW-0238">DNA-binding</keyword>
<dbReference type="CDD" id="cd06170">
    <property type="entry name" value="LuxR_C_like"/>
    <property type="match status" value="1"/>
</dbReference>
<dbReference type="InterPro" id="IPR039420">
    <property type="entry name" value="WalR-like"/>
</dbReference>
<evidence type="ECO:0000256" key="4">
    <source>
        <dbReference type="ARBA" id="ARBA00023163"/>
    </source>
</evidence>
<reference evidence="10" key="1">
    <citation type="journal article" date="2019" name="Int. J. Syst. Evol. Microbiol.">
        <title>The Global Catalogue of Microorganisms (GCM) 10K type strain sequencing project: providing services to taxonomists for standard genome sequencing and annotation.</title>
        <authorList>
            <consortium name="The Broad Institute Genomics Platform"/>
            <consortium name="The Broad Institute Genome Sequencing Center for Infectious Disease"/>
            <person name="Wu L."/>
            <person name="Ma J."/>
        </authorList>
    </citation>
    <scope>NUCLEOTIDE SEQUENCE [LARGE SCALE GENOMIC DNA]</scope>
    <source>
        <strain evidence="10">IBRC-M 10908</strain>
    </source>
</reference>
<protein>
    <submittedName>
        <fullName evidence="9">Response regulator</fullName>
    </submittedName>
</protein>
<dbReference type="PROSITE" id="PS50043">
    <property type="entry name" value="HTH_LUXR_2"/>
    <property type="match status" value="1"/>
</dbReference>
<dbReference type="SUPFAM" id="SSF46894">
    <property type="entry name" value="C-terminal effector domain of the bipartite response regulators"/>
    <property type="match status" value="1"/>
</dbReference>
<dbReference type="PANTHER" id="PTHR43214:SF24">
    <property type="entry name" value="TRANSCRIPTIONAL REGULATORY PROTEIN NARL-RELATED"/>
    <property type="match status" value="1"/>
</dbReference>
<dbReference type="Pfam" id="PF00196">
    <property type="entry name" value="GerE"/>
    <property type="match status" value="1"/>
</dbReference>
<comment type="caution">
    <text evidence="9">The sequence shown here is derived from an EMBL/GenBank/DDBJ whole genome shotgun (WGS) entry which is preliminary data.</text>
</comment>
<dbReference type="InterPro" id="IPR001789">
    <property type="entry name" value="Sig_transdc_resp-reg_receiver"/>
</dbReference>
<keyword evidence="4" id="KW-0804">Transcription</keyword>
<proteinExistence type="predicted"/>
<feature type="modified residue" description="4-aspartylphosphate" evidence="5">
    <location>
        <position position="60"/>
    </location>
</feature>
<dbReference type="InterPro" id="IPR000792">
    <property type="entry name" value="Tscrpt_reg_LuxR_C"/>
</dbReference>
<dbReference type="SUPFAM" id="SSF52172">
    <property type="entry name" value="CheY-like"/>
    <property type="match status" value="1"/>
</dbReference>
<keyword evidence="1 5" id="KW-0597">Phosphoprotein</keyword>
<dbReference type="RefSeq" id="WP_380618497.1">
    <property type="nucleotide sequence ID" value="NZ_JBHSDK010000007.1"/>
</dbReference>
<evidence type="ECO:0000256" key="2">
    <source>
        <dbReference type="ARBA" id="ARBA00023015"/>
    </source>
</evidence>
<evidence type="ECO:0000256" key="5">
    <source>
        <dbReference type="PROSITE-ProRule" id="PRU00169"/>
    </source>
</evidence>
<dbReference type="PROSITE" id="PS50110">
    <property type="entry name" value="RESPONSE_REGULATORY"/>
    <property type="match status" value="1"/>
</dbReference>
<dbReference type="Gene3D" id="3.40.50.2300">
    <property type="match status" value="1"/>
</dbReference>
<dbReference type="PROSITE" id="PS00622">
    <property type="entry name" value="HTH_LUXR_1"/>
    <property type="match status" value="1"/>
</dbReference>
<feature type="region of interest" description="Disordered" evidence="6">
    <location>
        <begin position="227"/>
        <end position="250"/>
    </location>
</feature>
<dbReference type="Pfam" id="PF00072">
    <property type="entry name" value="Response_reg"/>
    <property type="match status" value="1"/>
</dbReference>
<dbReference type="EMBL" id="JBHSDK010000007">
    <property type="protein sequence ID" value="MFC4334626.1"/>
    <property type="molecule type" value="Genomic_DNA"/>
</dbReference>
<dbReference type="PANTHER" id="PTHR43214">
    <property type="entry name" value="TWO-COMPONENT RESPONSE REGULATOR"/>
    <property type="match status" value="1"/>
</dbReference>
<dbReference type="CDD" id="cd17535">
    <property type="entry name" value="REC_NarL-like"/>
    <property type="match status" value="1"/>
</dbReference>
<organism evidence="9 10">
    <name type="scientific">Salininema proteolyticum</name>
    <dbReference type="NCBI Taxonomy" id="1607685"/>
    <lineage>
        <taxon>Bacteria</taxon>
        <taxon>Bacillati</taxon>
        <taxon>Actinomycetota</taxon>
        <taxon>Actinomycetes</taxon>
        <taxon>Glycomycetales</taxon>
        <taxon>Glycomycetaceae</taxon>
        <taxon>Salininema</taxon>
    </lineage>
</organism>
<evidence type="ECO:0000256" key="6">
    <source>
        <dbReference type="SAM" id="MobiDB-lite"/>
    </source>
</evidence>
<sequence length="250" mass="27244">MNESPRPIDVLIVDDQSLIRDGLSRIINAQSDMRTAGIAADGKQAISRVRELRPDVVLMDVRMPVLDGIEATRKLIGDRVSPSTRILGLTTHDRDAYAIRMFKAGAIGFIIKDGTATQLVTAIRSAHNGTFTAAESTTQRLLKNFDTDAPTPPPANCNALDSLTNRERTVFDLVVAGASNPEIARDLYIAEVTVKTHVGRILAKINVRDRVALVIWAHRQGLANTGTRERKPWEAGPVHGYKPGGRPVGK</sequence>
<keyword evidence="2" id="KW-0805">Transcription regulation</keyword>
<evidence type="ECO:0000313" key="9">
    <source>
        <dbReference type="EMBL" id="MFC4334626.1"/>
    </source>
</evidence>
<dbReference type="InterPro" id="IPR011006">
    <property type="entry name" value="CheY-like_superfamily"/>
</dbReference>
<evidence type="ECO:0000256" key="3">
    <source>
        <dbReference type="ARBA" id="ARBA00023125"/>
    </source>
</evidence>
<evidence type="ECO:0000256" key="1">
    <source>
        <dbReference type="ARBA" id="ARBA00022553"/>
    </source>
</evidence>